<dbReference type="GO" id="GO:0003677">
    <property type="term" value="F:DNA binding"/>
    <property type="evidence" value="ECO:0007669"/>
    <property type="project" value="UniProtKB-KW"/>
</dbReference>
<evidence type="ECO:0000256" key="1">
    <source>
        <dbReference type="SAM" id="MobiDB-lite"/>
    </source>
</evidence>
<dbReference type="OrthoDB" id="9811244at2"/>
<dbReference type="GO" id="GO:0046872">
    <property type="term" value="F:metal ion binding"/>
    <property type="evidence" value="ECO:0007669"/>
    <property type="project" value="InterPro"/>
</dbReference>
<dbReference type="CDD" id="cd10148">
    <property type="entry name" value="CsoR-like_DUF156"/>
    <property type="match status" value="1"/>
</dbReference>
<feature type="region of interest" description="Disordered" evidence="1">
    <location>
        <begin position="1"/>
        <end position="23"/>
    </location>
</feature>
<accession>A0A1H0B0L8</accession>
<proteinExistence type="predicted"/>
<sequence>MNDKDVKVVNQDEPVVPRTNSEKERVSNRLKRIEGQVRGLQKMIEEDRYCVDVLVQISAVKAALDKVGYQMLERHAKMCVTNAVKEGNGEEYMDELMKVINQYSK</sequence>
<keyword evidence="3" id="KW-1185">Reference proteome</keyword>
<dbReference type="AlphaFoldDB" id="A0A1H0B0L8"/>
<dbReference type="PANTHER" id="PTHR33677:SF3">
    <property type="entry name" value="COPPER-SENSING TRANSCRIPTIONAL REPRESSOR RICR"/>
    <property type="match status" value="1"/>
</dbReference>
<dbReference type="Proteomes" id="UP000199334">
    <property type="component" value="Unassembled WGS sequence"/>
</dbReference>
<dbReference type="InterPro" id="IPR038390">
    <property type="entry name" value="Metal_Tscrpt_repr_sf"/>
</dbReference>
<dbReference type="PANTHER" id="PTHR33677">
    <property type="entry name" value="TRANSCRIPTIONAL REPRESSOR FRMR-RELATED"/>
    <property type="match status" value="1"/>
</dbReference>
<organism evidence="2 3">
    <name type="scientific">Tenuibacillus multivorans</name>
    <dbReference type="NCBI Taxonomy" id="237069"/>
    <lineage>
        <taxon>Bacteria</taxon>
        <taxon>Bacillati</taxon>
        <taxon>Bacillota</taxon>
        <taxon>Bacilli</taxon>
        <taxon>Bacillales</taxon>
        <taxon>Bacillaceae</taxon>
        <taxon>Tenuibacillus</taxon>
    </lineage>
</organism>
<dbReference type="GO" id="GO:0045892">
    <property type="term" value="P:negative regulation of DNA-templated transcription"/>
    <property type="evidence" value="ECO:0007669"/>
    <property type="project" value="UniProtKB-ARBA"/>
</dbReference>
<evidence type="ECO:0000313" key="3">
    <source>
        <dbReference type="Proteomes" id="UP000199334"/>
    </source>
</evidence>
<dbReference type="Gene3D" id="1.20.58.1000">
    <property type="entry name" value="Metal-sensitive repressor, helix protomer"/>
    <property type="match status" value="1"/>
</dbReference>
<name>A0A1H0B0L8_9BACI</name>
<dbReference type="RefSeq" id="WP_093856608.1">
    <property type="nucleotide sequence ID" value="NZ_BJVZ01000013.1"/>
</dbReference>
<keyword evidence="2" id="KW-0238">DNA-binding</keyword>
<dbReference type="Pfam" id="PF02583">
    <property type="entry name" value="Trns_repr_metal"/>
    <property type="match status" value="1"/>
</dbReference>
<dbReference type="EMBL" id="FNIG01000004">
    <property type="protein sequence ID" value="SDN39200.1"/>
    <property type="molecule type" value="Genomic_DNA"/>
</dbReference>
<dbReference type="STRING" id="237069.SAMN05216498_2166"/>
<dbReference type="InterPro" id="IPR003735">
    <property type="entry name" value="Metal_Tscrpt_repr"/>
</dbReference>
<reference evidence="2 3" key="1">
    <citation type="submission" date="2016-10" db="EMBL/GenBank/DDBJ databases">
        <authorList>
            <person name="de Groot N.N."/>
        </authorList>
    </citation>
    <scope>NUCLEOTIDE SEQUENCE [LARGE SCALE GENOMIC DNA]</scope>
    <source>
        <strain evidence="2 3">CGMCC 1.3442</strain>
    </source>
</reference>
<protein>
    <submittedName>
        <fullName evidence="2">DNA-binding transcriptional regulator, FrmR family</fullName>
    </submittedName>
</protein>
<evidence type="ECO:0000313" key="2">
    <source>
        <dbReference type="EMBL" id="SDN39200.1"/>
    </source>
</evidence>
<gene>
    <name evidence="2" type="ORF">SAMN05216498_2166</name>
</gene>